<dbReference type="OrthoDB" id="9802133at2"/>
<dbReference type="AlphaFoldDB" id="A0A2K1PX51"/>
<keyword evidence="2" id="KW-0812">Transmembrane</keyword>
<gene>
    <name evidence="3" type="ORF">Lysil_1525</name>
</gene>
<sequence length="220" mass="23878">MARKGTSLNINNMGSWPAAYQAVAAAVIAAVILLLAWLLVFRGQREELTGLEGTETSLRQDLETKAGKAANLEPLKQQLATMEKDLQEMLRQLPSKTEMPDVITDISQSALASGLRVELFKPQAEVKKDIYAEKPIDLRFAGGFHQFGAFMSSVASLPRVVIMTMNNIALTPRDKNSGLQMAGTVKTYRYLDESERAPPPVKGKDGKPVPAPAKPDGGAK</sequence>
<feature type="compositionally biased region" description="Basic and acidic residues" evidence="1">
    <location>
        <begin position="190"/>
        <end position="207"/>
    </location>
</feature>
<dbReference type="Gene3D" id="1.10.287.540">
    <property type="entry name" value="Helix hairpin bin"/>
    <property type="match status" value="1"/>
</dbReference>
<protein>
    <submittedName>
        <fullName evidence="3">Tfp pilus assembly protein PilO</fullName>
    </submittedName>
</protein>
<dbReference type="PIRSF" id="PIRSF016482">
    <property type="entry name" value="PilO"/>
    <property type="match status" value="1"/>
</dbReference>
<feature type="region of interest" description="Disordered" evidence="1">
    <location>
        <begin position="190"/>
        <end position="220"/>
    </location>
</feature>
<reference evidence="3 4" key="1">
    <citation type="submission" date="2017-08" db="EMBL/GenBank/DDBJ databases">
        <title>Lysobacter sylvestris genome.</title>
        <authorList>
            <person name="Zhang D.-C."/>
            <person name="Albuquerque L."/>
            <person name="Franca L."/>
            <person name="Froufe H.J.C."/>
            <person name="Barroso C."/>
            <person name="Egas C."/>
            <person name="Da Costa M."/>
            <person name="Margesin R."/>
        </authorList>
    </citation>
    <scope>NUCLEOTIDE SEQUENCE [LARGE SCALE GENOMIC DNA]</scope>
    <source>
        <strain evidence="3 4">AM20-91</strain>
    </source>
</reference>
<dbReference type="EMBL" id="NPZB01000002">
    <property type="protein sequence ID" value="PNS07349.1"/>
    <property type="molecule type" value="Genomic_DNA"/>
</dbReference>
<dbReference type="PANTHER" id="PTHR39555">
    <property type="entry name" value="FIMBRIAL ASSEMBLY PROTEIN PILO-LIKE PROTEIN-RELATED"/>
    <property type="match status" value="1"/>
</dbReference>
<dbReference type="Proteomes" id="UP000236220">
    <property type="component" value="Unassembled WGS sequence"/>
</dbReference>
<organism evidence="3 4">
    <name type="scientific">Solilutibacter silvestris</name>
    <dbReference type="NCBI Taxonomy" id="1645665"/>
    <lineage>
        <taxon>Bacteria</taxon>
        <taxon>Pseudomonadati</taxon>
        <taxon>Pseudomonadota</taxon>
        <taxon>Gammaproteobacteria</taxon>
        <taxon>Lysobacterales</taxon>
        <taxon>Lysobacteraceae</taxon>
        <taxon>Solilutibacter</taxon>
    </lineage>
</organism>
<evidence type="ECO:0000313" key="4">
    <source>
        <dbReference type="Proteomes" id="UP000236220"/>
    </source>
</evidence>
<dbReference type="PANTHER" id="PTHR39555:SF1">
    <property type="entry name" value="TYPE IV PILUS INNER MEMBRANE COMPONENT PILO"/>
    <property type="match status" value="1"/>
</dbReference>
<feature type="transmembrane region" description="Helical" evidence="2">
    <location>
        <begin position="20"/>
        <end position="41"/>
    </location>
</feature>
<dbReference type="InterPro" id="IPR007445">
    <property type="entry name" value="PilO"/>
</dbReference>
<dbReference type="Pfam" id="PF04350">
    <property type="entry name" value="PilO"/>
    <property type="match status" value="1"/>
</dbReference>
<evidence type="ECO:0000313" key="3">
    <source>
        <dbReference type="EMBL" id="PNS07349.1"/>
    </source>
</evidence>
<dbReference type="RefSeq" id="WP_103075073.1">
    <property type="nucleotide sequence ID" value="NZ_NPZB01000002.1"/>
</dbReference>
<dbReference type="InterPro" id="IPR014717">
    <property type="entry name" value="Transl_elong_EF1B/ribsomal_bS6"/>
</dbReference>
<dbReference type="Gene3D" id="3.30.70.60">
    <property type="match status" value="1"/>
</dbReference>
<dbReference type="GO" id="GO:0043683">
    <property type="term" value="P:type IV pilus assembly"/>
    <property type="evidence" value="ECO:0007669"/>
    <property type="project" value="InterPro"/>
</dbReference>
<comment type="caution">
    <text evidence="3">The sequence shown here is derived from an EMBL/GenBank/DDBJ whole genome shotgun (WGS) entry which is preliminary data.</text>
</comment>
<dbReference type="GO" id="GO:0043107">
    <property type="term" value="P:type IV pilus-dependent motility"/>
    <property type="evidence" value="ECO:0007669"/>
    <property type="project" value="InterPro"/>
</dbReference>
<proteinExistence type="predicted"/>
<accession>A0A2K1PX51</accession>
<name>A0A2K1PX51_9GAMM</name>
<evidence type="ECO:0000256" key="1">
    <source>
        <dbReference type="SAM" id="MobiDB-lite"/>
    </source>
</evidence>
<keyword evidence="2" id="KW-1133">Transmembrane helix</keyword>
<keyword evidence="2" id="KW-0472">Membrane</keyword>
<evidence type="ECO:0000256" key="2">
    <source>
        <dbReference type="SAM" id="Phobius"/>
    </source>
</evidence>
<keyword evidence="4" id="KW-1185">Reference proteome</keyword>